<evidence type="ECO:0000256" key="1">
    <source>
        <dbReference type="SAM" id="Phobius"/>
    </source>
</evidence>
<accession>A0A4Y1ZYP6</accession>
<organism evidence="2 3">
    <name type="scientific">Araneus ventricosus</name>
    <name type="common">Orbweaver spider</name>
    <name type="synonym">Epeira ventricosa</name>
    <dbReference type="NCBI Taxonomy" id="182803"/>
    <lineage>
        <taxon>Eukaryota</taxon>
        <taxon>Metazoa</taxon>
        <taxon>Ecdysozoa</taxon>
        <taxon>Arthropoda</taxon>
        <taxon>Chelicerata</taxon>
        <taxon>Arachnida</taxon>
        <taxon>Araneae</taxon>
        <taxon>Araneomorphae</taxon>
        <taxon>Entelegynae</taxon>
        <taxon>Araneoidea</taxon>
        <taxon>Araneidae</taxon>
        <taxon>Araneus</taxon>
    </lineage>
</organism>
<dbReference type="Proteomes" id="UP000499080">
    <property type="component" value="Unassembled WGS sequence"/>
</dbReference>
<keyword evidence="3" id="KW-1185">Reference proteome</keyword>
<sequence>MRSLRRRLLAPVGGLQKCKSAECSPPLTAGTYEKVCHVRSTDNLSCSFRNNSPDGDDEISSGRLGVFPSFDAHSPNEMLSSKDNFLLTLSLPFLFTMGVLSYFNRARLVYIRYCNQDIIFFSFTPESSAIHFCTIL</sequence>
<dbReference type="AlphaFoldDB" id="A0A4Y1ZYP6"/>
<gene>
    <name evidence="2" type="ORF">AVEN_115333_1</name>
</gene>
<evidence type="ECO:0000313" key="2">
    <source>
        <dbReference type="EMBL" id="GBL72407.1"/>
    </source>
</evidence>
<comment type="caution">
    <text evidence="2">The sequence shown here is derived from an EMBL/GenBank/DDBJ whole genome shotgun (WGS) entry which is preliminary data.</text>
</comment>
<reference evidence="2 3" key="1">
    <citation type="journal article" date="2019" name="Sci. Rep.">
        <title>Orb-weaving spider Araneus ventricosus genome elucidates the spidroin gene catalogue.</title>
        <authorList>
            <person name="Kono N."/>
            <person name="Nakamura H."/>
            <person name="Ohtoshi R."/>
            <person name="Moran D.A.P."/>
            <person name="Shinohara A."/>
            <person name="Yoshida Y."/>
            <person name="Fujiwara M."/>
            <person name="Mori M."/>
            <person name="Tomita M."/>
            <person name="Arakawa K."/>
        </authorList>
    </citation>
    <scope>NUCLEOTIDE SEQUENCE [LARGE SCALE GENOMIC DNA]</scope>
</reference>
<keyword evidence="1" id="KW-1133">Transmembrane helix</keyword>
<dbReference type="EMBL" id="BGPR01000001">
    <property type="protein sequence ID" value="GBL72407.1"/>
    <property type="molecule type" value="Genomic_DNA"/>
</dbReference>
<feature type="transmembrane region" description="Helical" evidence="1">
    <location>
        <begin position="85"/>
        <end position="103"/>
    </location>
</feature>
<protein>
    <submittedName>
        <fullName evidence="2">Uncharacterized protein</fullName>
    </submittedName>
</protein>
<evidence type="ECO:0000313" key="3">
    <source>
        <dbReference type="Proteomes" id="UP000499080"/>
    </source>
</evidence>
<name>A0A4Y1ZYP6_ARAVE</name>
<proteinExistence type="predicted"/>
<keyword evidence="1" id="KW-0812">Transmembrane</keyword>
<keyword evidence="1" id="KW-0472">Membrane</keyword>